<dbReference type="SUPFAM" id="SSF51735">
    <property type="entry name" value="NAD(P)-binding Rossmann-fold domains"/>
    <property type="match status" value="1"/>
</dbReference>
<accession>A0A4Q5MZS8</accession>
<dbReference type="PANTHER" id="PTHR43715">
    <property type="entry name" value="GDP-MANNOSE 4,6-DEHYDRATASE"/>
    <property type="match status" value="1"/>
</dbReference>
<feature type="domain" description="NAD(P)-binding" evidence="7">
    <location>
        <begin position="5"/>
        <end position="314"/>
    </location>
</feature>
<evidence type="ECO:0000256" key="3">
    <source>
        <dbReference type="ARBA" id="ARBA00009263"/>
    </source>
</evidence>
<dbReference type="EMBL" id="SDWW01000017">
    <property type="protein sequence ID" value="RYV51372.1"/>
    <property type="molecule type" value="Genomic_DNA"/>
</dbReference>
<dbReference type="InterPro" id="IPR006368">
    <property type="entry name" value="GDP_Man_deHydtase"/>
</dbReference>
<dbReference type="GO" id="GO:0008446">
    <property type="term" value="F:GDP-mannose 4,6-dehydratase activity"/>
    <property type="evidence" value="ECO:0007669"/>
    <property type="project" value="UniProtKB-EC"/>
</dbReference>
<dbReference type="Gene3D" id="3.90.25.10">
    <property type="entry name" value="UDP-galactose 4-epimerase, domain 1"/>
    <property type="match status" value="1"/>
</dbReference>
<keyword evidence="9" id="KW-1185">Reference proteome</keyword>
<comment type="similarity">
    <text evidence="3">Belongs to the NAD(P)-dependent epimerase/dehydratase family. GDP-mannose 4,6-dehydratase subfamily.</text>
</comment>
<evidence type="ECO:0000256" key="1">
    <source>
        <dbReference type="ARBA" id="ARBA00000188"/>
    </source>
</evidence>
<reference evidence="8 9" key="1">
    <citation type="submission" date="2019-01" db="EMBL/GenBank/DDBJ databases">
        <title>Novel species of Cellulomonas.</title>
        <authorList>
            <person name="Liu Q."/>
            <person name="Xin Y.-H."/>
        </authorList>
    </citation>
    <scope>NUCLEOTIDE SEQUENCE [LARGE SCALE GENOMIC DNA]</scope>
    <source>
        <strain evidence="8 9">HLT2-17</strain>
    </source>
</reference>
<dbReference type="FunFam" id="3.40.50.720:FF:000924">
    <property type="entry name" value="GDP-mannose 4,6 dehydratase"/>
    <property type="match status" value="1"/>
</dbReference>
<comment type="catalytic activity">
    <reaction evidence="1">
        <text>GDP-alpha-D-mannose = GDP-4-dehydro-alpha-D-rhamnose + H2O</text>
        <dbReference type="Rhea" id="RHEA:23820"/>
        <dbReference type="ChEBI" id="CHEBI:15377"/>
        <dbReference type="ChEBI" id="CHEBI:57527"/>
        <dbReference type="ChEBI" id="CHEBI:57964"/>
        <dbReference type="EC" id="4.2.1.47"/>
    </reaction>
</comment>
<evidence type="ECO:0000313" key="9">
    <source>
        <dbReference type="Proteomes" id="UP000293764"/>
    </source>
</evidence>
<evidence type="ECO:0000259" key="7">
    <source>
        <dbReference type="Pfam" id="PF16363"/>
    </source>
</evidence>
<dbReference type="Proteomes" id="UP000293764">
    <property type="component" value="Unassembled WGS sequence"/>
</dbReference>
<protein>
    <recommendedName>
        <fullName evidence="4">GDP-mannose 4,6-dehydratase</fullName>
        <ecNumber evidence="4">4.2.1.47</ecNumber>
    </recommendedName>
</protein>
<name>A0A4Q5MZS8_9MICO</name>
<evidence type="ECO:0000256" key="4">
    <source>
        <dbReference type="ARBA" id="ARBA00011989"/>
    </source>
</evidence>
<evidence type="ECO:0000313" key="8">
    <source>
        <dbReference type="EMBL" id="RYV51372.1"/>
    </source>
</evidence>
<comment type="function">
    <text evidence="6">Catalyzes the conversion of GDP-D-mannose to GDP-4-dehydro-6-deoxy-D-mannose.</text>
</comment>
<organism evidence="8 9">
    <name type="scientific">Pengzhenrongella frigida</name>
    <dbReference type="NCBI Taxonomy" id="1259133"/>
    <lineage>
        <taxon>Bacteria</taxon>
        <taxon>Bacillati</taxon>
        <taxon>Actinomycetota</taxon>
        <taxon>Actinomycetes</taxon>
        <taxon>Micrococcales</taxon>
        <taxon>Pengzhenrongella</taxon>
    </lineage>
</organism>
<dbReference type="PANTHER" id="PTHR43715:SF1">
    <property type="entry name" value="GDP-MANNOSE 4,6 DEHYDRATASE"/>
    <property type="match status" value="1"/>
</dbReference>
<dbReference type="CDD" id="cd05260">
    <property type="entry name" value="GDP_MD_SDR_e"/>
    <property type="match status" value="1"/>
</dbReference>
<dbReference type="OrthoDB" id="9779041at2"/>
<dbReference type="Pfam" id="PF16363">
    <property type="entry name" value="GDP_Man_Dehyd"/>
    <property type="match status" value="1"/>
</dbReference>
<dbReference type="RefSeq" id="WP_130102304.1">
    <property type="nucleotide sequence ID" value="NZ_SDWW01000017.1"/>
</dbReference>
<dbReference type="Gene3D" id="3.40.50.720">
    <property type="entry name" value="NAD(P)-binding Rossmann-like Domain"/>
    <property type="match status" value="1"/>
</dbReference>
<comment type="caution">
    <text evidence="8">The sequence shown here is derived from an EMBL/GenBank/DDBJ whole genome shotgun (WGS) entry which is preliminary data.</text>
</comment>
<sequence>MPRAFVTGITGQDGGYLAEQLLAEGVEVHGMVRAGDDDAVGALLGRSPDVVLHEGDLGDAERLGALIAQLKPDEIYNLAGISSVAYSWKEPVLTAQLSGVAAAVVLGAAWRLQEDTGHRVACLQPSSAEIFGDAERSPQDESTPVRPMSPYGAAKAYAHHMSGVYRGRGLHVATCIFFNHESPRRPLAFVTRKITAAAARIGADGSGVIRLGNLDAARDWGWAPDYVDAMVRAVRHPQPDDYVIASGRTHTVADFAEAALRRAGVGDSWREHVEVDPAFLRPADASTPVGDASKAREVLGWEPTVRFEELVGRMVDHDMELLRRSGR</sequence>
<keyword evidence="5" id="KW-0456">Lyase</keyword>
<proteinExistence type="inferred from homology"/>
<dbReference type="AlphaFoldDB" id="A0A4Q5MZS8"/>
<evidence type="ECO:0000256" key="6">
    <source>
        <dbReference type="ARBA" id="ARBA00059383"/>
    </source>
</evidence>
<evidence type="ECO:0000256" key="2">
    <source>
        <dbReference type="ARBA" id="ARBA00001937"/>
    </source>
</evidence>
<gene>
    <name evidence="8" type="ORF">EUA98_08790</name>
</gene>
<dbReference type="EC" id="4.2.1.47" evidence="4"/>
<comment type="cofactor">
    <cofactor evidence="2">
        <name>NADP(+)</name>
        <dbReference type="ChEBI" id="CHEBI:58349"/>
    </cofactor>
</comment>
<dbReference type="GO" id="GO:0042351">
    <property type="term" value="P:'de novo' GDP-L-fucose biosynthetic process"/>
    <property type="evidence" value="ECO:0007669"/>
    <property type="project" value="TreeGrafter"/>
</dbReference>
<dbReference type="InterPro" id="IPR036291">
    <property type="entry name" value="NAD(P)-bd_dom_sf"/>
</dbReference>
<evidence type="ECO:0000256" key="5">
    <source>
        <dbReference type="ARBA" id="ARBA00023239"/>
    </source>
</evidence>
<dbReference type="InterPro" id="IPR016040">
    <property type="entry name" value="NAD(P)-bd_dom"/>
</dbReference>